<evidence type="ECO:0000256" key="2">
    <source>
        <dbReference type="SAM" id="SignalP"/>
    </source>
</evidence>
<dbReference type="GO" id="GO:0006629">
    <property type="term" value="P:lipid metabolic process"/>
    <property type="evidence" value="ECO:0007669"/>
    <property type="project" value="InterPro"/>
</dbReference>
<name>A0A512DR10_9PROT</name>
<dbReference type="OrthoDB" id="5292073at2"/>
<reference evidence="3 4" key="1">
    <citation type="submission" date="2019-07" db="EMBL/GenBank/DDBJ databases">
        <title>Whole genome shotgun sequence of Skermanella aerolata NBRC 106429.</title>
        <authorList>
            <person name="Hosoyama A."/>
            <person name="Uohara A."/>
            <person name="Ohji S."/>
            <person name="Ichikawa N."/>
        </authorList>
    </citation>
    <scope>NUCLEOTIDE SEQUENCE [LARGE SCALE GENOMIC DNA]</scope>
    <source>
        <strain evidence="3 4">NBRC 106429</strain>
    </source>
</reference>
<dbReference type="PANTHER" id="PTHR45648">
    <property type="entry name" value="GDSL LIPASE/ACYLHYDROLASE FAMILY PROTEIN (AFU_ORTHOLOGUE AFUA_4G14700)"/>
    <property type="match status" value="1"/>
</dbReference>
<dbReference type="InterPro" id="IPR051058">
    <property type="entry name" value="GDSL_Est/Lipase"/>
</dbReference>
<dbReference type="EMBL" id="BJYZ01000013">
    <property type="protein sequence ID" value="GEO38887.1"/>
    <property type="molecule type" value="Genomic_DNA"/>
</dbReference>
<organism evidence="3 4">
    <name type="scientific">Skermanella aerolata</name>
    <dbReference type="NCBI Taxonomy" id="393310"/>
    <lineage>
        <taxon>Bacteria</taxon>
        <taxon>Pseudomonadati</taxon>
        <taxon>Pseudomonadota</taxon>
        <taxon>Alphaproteobacteria</taxon>
        <taxon>Rhodospirillales</taxon>
        <taxon>Azospirillaceae</taxon>
        <taxon>Skermanella</taxon>
    </lineage>
</organism>
<dbReference type="PROSITE" id="PS01098">
    <property type="entry name" value="LIPASE_GDSL_SER"/>
    <property type="match status" value="1"/>
</dbReference>
<dbReference type="InterPro" id="IPR008265">
    <property type="entry name" value="Lipase_GDSL_AS"/>
</dbReference>
<evidence type="ECO:0000256" key="1">
    <source>
        <dbReference type="ARBA" id="ARBA00022801"/>
    </source>
</evidence>
<proteinExistence type="predicted"/>
<gene>
    <name evidence="3" type="ORF">SAE02_30350</name>
</gene>
<dbReference type="Proteomes" id="UP000321523">
    <property type="component" value="Unassembled WGS sequence"/>
</dbReference>
<keyword evidence="1" id="KW-0378">Hydrolase</keyword>
<keyword evidence="2" id="KW-0732">Signal</keyword>
<dbReference type="AlphaFoldDB" id="A0A512DR10"/>
<dbReference type="RefSeq" id="WP_084720700.1">
    <property type="nucleotide sequence ID" value="NZ_BJYZ01000013.1"/>
</dbReference>
<evidence type="ECO:0000313" key="4">
    <source>
        <dbReference type="Proteomes" id="UP000321523"/>
    </source>
</evidence>
<dbReference type="InterPro" id="IPR013424">
    <property type="entry name" value="Ice-binding_C"/>
</dbReference>
<feature type="chain" id="PRO_5022227671" evidence="2">
    <location>
        <begin position="32"/>
        <end position="340"/>
    </location>
</feature>
<keyword evidence="4" id="KW-1185">Reference proteome</keyword>
<dbReference type="GO" id="GO:0016298">
    <property type="term" value="F:lipase activity"/>
    <property type="evidence" value="ECO:0007669"/>
    <property type="project" value="InterPro"/>
</dbReference>
<dbReference type="CDD" id="cd01846">
    <property type="entry name" value="fatty_acyltransferase_like"/>
    <property type="match status" value="1"/>
</dbReference>
<dbReference type="SUPFAM" id="SSF52266">
    <property type="entry name" value="SGNH hydrolase"/>
    <property type="match status" value="1"/>
</dbReference>
<dbReference type="PANTHER" id="PTHR45648:SF22">
    <property type="entry name" value="GDSL LIPASE_ACYLHYDROLASE FAMILY PROTEIN (AFU_ORTHOLOGUE AFUA_4G14700)"/>
    <property type="match status" value="1"/>
</dbReference>
<protein>
    <submittedName>
        <fullName evidence="3">Esterase</fullName>
    </submittedName>
</protein>
<comment type="caution">
    <text evidence="3">The sequence shown here is derived from an EMBL/GenBank/DDBJ whole genome shotgun (WGS) entry which is preliminary data.</text>
</comment>
<dbReference type="NCBIfam" id="TIGR02595">
    <property type="entry name" value="PEP_CTERM"/>
    <property type="match status" value="1"/>
</dbReference>
<feature type="signal peptide" evidence="2">
    <location>
        <begin position="1"/>
        <end position="31"/>
    </location>
</feature>
<dbReference type="Gene3D" id="3.40.50.1110">
    <property type="entry name" value="SGNH hydrolase"/>
    <property type="match status" value="1"/>
</dbReference>
<sequence length="340" mass="34563">MLAIWWNKGAMAGAGLGLCLGIAAAATPAGAAPTSIYAFGDSLTDTGNITSATFGALPLSPPYAPGRFSNGPLWIDRVAEAYGTQAVPSLAGGNNYAFGGATTGGTVPPGVTFQTLDYLARQGTKGADPDALYIVYGGGNDVRNELTSTLAPEALAAAATENVRQALTSLALAGAEYIMVPNLSDLALTPESIAGGPEIMARATSLSAAFNTALTGVLAGLEAAFPVDLITLDVRSLFNSVAGNPAQYGLTSVNTPCFTGAVDRPGTVCANPDEYLFWDSVHPTTVAHRILGDYALAALAGWDASAGDPDADPLQVAEPATLVMLAGGLLGLGLMRRRQD</sequence>
<dbReference type="InterPro" id="IPR001087">
    <property type="entry name" value="GDSL"/>
</dbReference>
<evidence type="ECO:0000313" key="3">
    <source>
        <dbReference type="EMBL" id="GEO38887.1"/>
    </source>
</evidence>
<dbReference type="InterPro" id="IPR036514">
    <property type="entry name" value="SGNH_hydro_sf"/>
</dbReference>
<accession>A0A512DR10</accession>
<dbReference type="Pfam" id="PF00657">
    <property type="entry name" value="Lipase_GDSL"/>
    <property type="match status" value="1"/>
</dbReference>